<dbReference type="RefSeq" id="WP_123163653.1">
    <property type="nucleotide sequence ID" value="NZ_RIAX01000001.1"/>
</dbReference>
<organism evidence="1 2">
    <name type="scientific">Planococcus salinus</name>
    <dbReference type="NCBI Taxonomy" id="1848460"/>
    <lineage>
        <taxon>Bacteria</taxon>
        <taxon>Bacillati</taxon>
        <taxon>Bacillota</taxon>
        <taxon>Bacilli</taxon>
        <taxon>Bacillales</taxon>
        <taxon>Caryophanaceae</taxon>
        <taxon>Planococcus</taxon>
    </lineage>
</organism>
<dbReference type="Pfam" id="PF13279">
    <property type="entry name" value="4HBT_2"/>
    <property type="match status" value="1"/>
</dbReference>
<name>A0A3M8PB99_9BACL</name>
<evidence type="ECO:0000313" key="2">
    <source>
        <dbReference type="Proteomes" id="UP000275473"/>
    </source>
</evidence>
<dbReference type="CDD" id="cd00586">
    <property type="entry name" value="4HBT"/>
    <property type="match status" value="1"/>
</dbReference>
<dbReference type="SUPFAM" id="SSF54637">
    <property type="entry name" value="Thioesterase/thiol ester dehydrase-isomerase"/>
    <property type="match status" value="1"/>
</dbReference>
<accession>A0A3M8PB99</accession>
<dbReference type="OrthoDB" id="9799036at2"/>
<dbReference type="Proteomes" id="UP000275473">
    <property type="component" value="Unassembled WGS sequence"/>
</dbReference>
<dbReference type="InterPro" id="IPR050563">
    <property type="entry name" value="4-hydroxybenzoyl-CoA_TE"/>
</dbReference>
<reference evidence="1 2" key="1">
    <citation type="journal article" date="2018" name="Int. J. Syst. Evol. Microbiol.">
        <title>Planococcus salinus sp. nov., a moderately halophilic bacterium isolated from a saline-alkali soil.</title>
        <authorList>
            <person name="Gan L."/>
        </authorList>
    </citation>
    <scope>NUCLEOTIDE SEQUENCE [LARGE SCALE GENOMIC DNA]</scope>
    <source>
        <strain evidence="1 2">LCB217</strain>
    </source>
</reference>
<protein>
    <submittedName>
        <fullName evidence="1">Acyl-CoA thioesterase</fullName>
    </submittedName>
</protein>
<dbReference type="AlphaFoldDB" id="A0A3M8PB99"/>
<sequence length="155" mass="17965">MKAKYIGDFEEWKNGFSFSVPVQVRFSETDLFGHLNNTVPLNYFEFARIEYMKELGVMQNWLTSEAELFPVVADAQIDYLKQVFFDDKLQIFVKIESIGNSSIDIHYWAVNDKKETCFTGRGAMVQISKKTGKGYPWSEEERRLFESTQSASVKS</sequence>
<dbReference type="InterPro" id="IPR029069">
    <property type="entry name" value="HotDog_dom_sf"/>
</dbReference>
<gene>
    <name evidence="1" type="ORF">EEX84_00680</name>
</gene>
<dbReference type="GO" id="GO:0047617">
    <property type="term" value="F:fatty acyl-CoA hydrolase activity"/>
    <property type="evidence" value="ECO:0007669"/>
    <property type="project" value="TreeGrafter"/>
</dbReference>
<dbReference type="PANTHER" id="PTHR31793">
    <property type="entry name" value="4-HYDROXYBENZOYL-COA THIOESTERASE FAMILY MEMBER"/>
    <property type="match status" value="1"/>
</dbReference>
<keyword evidence="2" id="KW-1185">Reference proteome</keyword>
<proteinExistence type="predicted"/>
<evidence type="ECO:0000313" key="1">
    <source>
        <dbReference type="EMBL" id="RNF40903.1"/>
    </source>
</evidence>
<dbReference type="EMBL" id="RIAX01000001">
    <property type="protein sequence ID" value="RNF40903.1"/>
    <property type="molecule type" value="Genomic_DNA"/>
</dbReference>
<dbReference type="PANTHER" id="PTHR31793:SF24">
    <property type="entry name" value="LONG-CHAIN ACYL-COA THIOESTERASE FADM"/>
    <property type="match status" value="1"/>
</dbReference>
<comment type="caution">
    <text evidence="1">The sequence shown here is derived from an EMBL/GenBank/DDBJ whole genome shotgun (WGS) entry which is preliminary data.</text>
</comment>
<dbReference type="Gene3D" id="3.10.129.10">
    <property type="entry name" value="Hotdog Thioesterase"/>
    <property type="match status" value="1"/>
</dbReference>